<evidence type="ECO:0000313" key="2">
    <source>
        <dbReference type="EMBL" id="ABN09770.1"/>
    </source>
</evidence>
<proteinExistence type="predicted"/>
<protein>
    <submittedName>
        <fullName evidence="2">Cyclin-like F-box</fullName>
    </submittedName>
</protein>
<sequence>MSTWSSPPFELLDQLFRDVLDIYRNLINGGADGGIDSEVTGTILPEELMIEILSRVESSVTLQLRCVSKLWKSLILNPQFLKKHILKSFTDIILLFVKALKKEEEEAKQ</sequence>
<dbReference type="AlphaFoldDB" id="A2Q251"/>
<dbReference type="Pfam" id="PF00646">
    <property type="entry name" value="F-box"/>
    <property type="match status" value="1"/>
</dbReference>
<reference evidence="2" key="1">
    <citation type="submission" date="2005-04" db="EMBL/GenBank/DDBJ databases">
        <authorList>
            <person name="Town C.D."/>
        </authorList>
    </citation>
    <scope>NUCLEOTIDE SEQUENCE</scope>
</reference>
<gene>
    <name evidence="2" type="ORF">MtrDRAFT_AC149207g39v2</name>
</gene>
<dbReference type="SUPFAM" id="SSF81383">
    <property type="entry name" value="F-box domain"/>
    <property type="match status" value="1"/>
</dbReference>
<dbReference type="InterPro" id="IPR001810">
    <property type="entry name" value="F-box_dom"/>
</dbReference>
<dbReference type="EMBL" id="AC149207">
    <property type="protein sequence ID" value="ABN09770.1"/>
    <property type="molecule type" value="Genomic_DNA"/>
</dbReference>
<dbReference type="PROSITE" id="PS50181">
    <property type="entry name" value="FBOX"/>
    <property type="match status" value="1"/>
</dbReference>
<evidence type="ECO:0000259" key="1">
    <source>
        <dbReference type="PROSITE" id="PS50181"/>
    </source>
</evidence>
<accession>A2Q251</accession>
<feature type="domain" description="F-box" evidence="1">
    <location>
        <begin position="38"/>
        <end position="84"/>
    </location>
</feature>
<organism evidence="2">
    <name type="scientific">Medicago truncatula</name>
    <name type="common">Barrel medic</name>
    <name type="synonym">Medicago tribuloides</name>
    <dbReference type="NCBI Taxonomy" id="3880"/>
    <lineage>
        <taxon>Eukaryota</taxon>
        <taxon>Viridiplantae</taxon>
        <taxon>Streptophyta</taxon>
        <taxon>Embryophyta</taxon>
        <taxon>Tracheophyta</taxon>
        <taxon>Spermatophyta</taxon>
        <taxon>Magnoliopsida</taxon>
        <taxon>eudicotyledons</taxon>
        <taxon>Gunneridae</taxon>
        <taxon>Pentapetalae</taxon>
        <taxon>rosids</taxon>
        <taxon>fabids</taxon>
        <taxon>Fabales</taxon>
        <taxon>Fabaceae</taxon>
        <taxon>Papilionoideae</taxon>
        <taxon>50 kb inversion clade</taxon>
        <taxon>NPAAA clade</taxon>
        <taxon>Hologalegina</taxon>
        <taxon>IRL clade</taxon>
        <taxon>Trifolieae</taxon>
        <taxon>Medicago</taxon>
    </lineage>
</organism>
<name>A2Q251_MEDTR</name>
<dbReference type="Gene3D" id="1.20.1280.50">
    <property type="match status" value="1"/>
</dbReference>
<keyword evidence="2" id="KW-0195">Cyclin</keyword>
<reference evidence="2" key="2">
    <citation type="submission" date="2007-03" db="EMBL/GenBank/DDBJ databases">
        <authorList>
            <consortium name="The International Medicago Genome Annotation Group"/>
        </authorList>
    </citation>
    <scope>NUCLEOTIDE SEQUENCE</scope>
</reference>
<dbReference type="SMART" id="SM00256">
    <property type="entry name" value="FBOX"/>
    <property type="match status" value="1"/>
</dbReference>
<dbReference type="InterPro" id="IPR036047">
    <property type="entry name" value="F-box-like_dom_sf"/>
</dbReference>